<comment type="subcellular location">
    <subcellularLocation>
        <location evidence="5">Cell inner membrane</location>
        <topology evidence="5">Single-pass membrane protein</topology>
        <orientation evidence="5">Periplasmic side</orientation>
    </subcellularLocation>
    <subcellularLocation>
        <location evidence="1">Membrane</location>
        <topology evidence="1">Single-pass membrane protein</topology>
    </subcellularLocation>
</comment>
<dbReference type="Pfam" id="PF03544">
    <property type="entry name" value="TonB_C"/>
    <property type="match status" value="1"/>
</dbReference>
<evidence type="ECO:0000313" key="8">
    <source>
        <dbReference type="EMBL" id="KEZ17371.1"/>
    </source>
</evidence>
<organism evidence="8 9">
    <name type="scientific">Sphingobium yanoikuyae</name>
    <name type="common">Sphingomonas yanoikuyae</name>
    <dbReference type="NCBI Taxonomy" id="13690"/>
    <lineage>
        <taxon>Bacteria</taxon>
        <taxon>Pseudomonadati</taxon>
        <taxon>Pseudomonadota</taxon>
        <taxon>Alphaproteobacteria</taxon>
        <taxon>Sphingomonadales</taxon>
        <taxon>Sphingomonadaceae</taxon>
        <taxon>Sphingobium</taxon>
    </lineage>
</organism>
<evidence type="ECO:0000256" key="1">
    <source>
        <dbReference type="ARBA" id="ARBA00004167"/>
    </source>
</evidence>
<dbReference type="Gene3D" id="3.30.1150.10">
    <property type="match status" value="1"/>
</dbReference>
<keyword evidence="3 5" id="KW-1133">Transmembrane helix</keyword>
<dbReference type="InterPro" id="IPR003538">
    <property type="entry name" value="TonB"/>
</dbReference>
<comment type="similarity">
    <text evidence="5">Belongs to the TonB family.</text>
</comment>
<dbReference type="InterPro" id="IPR006260">
    <property type="entry name" value="TonB/TolA_C"/>
</dbReference>
<feature type="transmembrane region" description="Helical" evidence="5">
    <location>
        <begin position="24"/>
        <end position="43"/>
    </location>
</feature>
<sequence length="229" mass="24489">MYMTMQPTQDATRSGYAARRKSPIGIGGAIAVHAVVVGAFLLMPKEVIDWVRPTPPITGYPVPLPPPPEPTPPEPTTQTVQTNPLPQKPTTTDPIIPMPVPAGPTVETGPSSPFDGSGTGTVIDPPLPPPHIPVLIDATIAPNALSSFQPDYPGAMIRQGLEGNVTVRVTISPEGRVSDIVKISATDESFWLATQKHALRKWRFRPATRDGVAVSSVKTLTVRFTLTDR</sequence>
<dbReference type="STRING" id="13690.AX777_19630"/>
<dbReference type="GO" id="GO:0015031">
    <property type="term" value="P:protein transport"/>
    <property type="evidence" value="ECO:0007669"/>
    <property type="project" value="UniProtKB-UniRule"/>
</dbReference>
<evidence type="ECO:0000256" key="6">
    <source>
        <dbReference type="SAM" id="MobiDB-lite"/>
    </source>
</evidence>
<keyword evidence="5" id="KW-1003">Cell membrane</keyword>
<comment type="function">
    <text evidence="5">Interacts with outer membrane receptor proteins that carry out high-affinity binding and energy dependent uptake into the periplasmic space of specific substrates. It could act to transduce energy from the cytoplasmic membrane to specific energy-requiring processes in the outer membrane, resulting in the release into the periplasm of ligands bound by these outer membrane proteins.</text>
</comment>
<dbReference type="GO" id="GO:0055085">
    <property type="term" value="P:transmembrane transport"/>
    <property type="evidence" value="ECO:0007669"/>
    <property type="project" value="InterPro"/>
</dbReference>
<keyword evidence="4 5" id="KW-0472">Membrane</keyword>
<evidence type="ECO:0000256" key="2">
    <source>
        <dbReference type="ARBA" id="ARBA00022692"/>
    </source>
</evidence>
<dbReference type="RefSeq" id="WP_037521306.1">
    <property type="nucleotide sequence ID" value="NZ_JGVR01000023.1"/>
</dbReference>
<keyword evidence="5" id="KW-0813">Transport</keyword>
<keyword evidence="2 5" id="KW-0812">Transmembrane</keyword>
<dbReference type="SUPFAM" id="SSF74653">
    <property type="entry name" value="TolA/TonB C-terminal domain"/>
    <property type="match status" value="1"/>
</dbReference>
<feature type="compositionally biased region" description="Pro residues" evidence="6">
    <location>
        <begin position="61"/>
        <end position="75"/>
    </location>
</feature>
<evidence type="ECO:0000259" key="7">
    <source>
        <dbReference type="PROSITE" id="PS52015"/>
    </source>
</evidence>
<proteinExistence type="inferred from homology"/>
<gene>
    <name evidence="8" type="ORF">CP98_03577</name>
</gene>
<name>A0A084EHC9_SPHYA</name>
<dbReference type="GO" id="GO:0031992">
    <property type="term" value="F:energy transducer activity"/>
    <property type="evidence" value="ECO:0007669"/>
    <property type="project" value="InterPro"/>
</dbReference>
<dbReference type="eggNOG" id="COG0810">
    <property type="taxonomic scope" value="Bacteria"/>
</dbReference>
<dbReference type="PRINTS" id="PR01374">
    <property type="entry name" value="TONBPROTEIN"/>
</dbReference>
<dbReference type="PROSITE" id="PS52015">
    <property type="entry name" value="TONB_CTD"/>
    <property type="match status" value="1"/>
</dbReference>
<dbReference type="PATRIC" id="fig|13690.10.peg.3663"/>
<accession>A0A084EHC9</accession>
<feature type="domain" description="TonB C-terminal" evidence="7">
    <location>
        <begin position="137"/>
        <end position="229"/>
    </location>
</feature>
<keyword evidence="5" id="KW-0997">Cell inner membrane</keyword>
<dbReference type="GO" id="GO:0005886">
    <property type="term" value="C:plasma membrane"/>
    <property type="evidence" value="ECO:0007669"/>
    <property type="project" value="UniProtKB-SubCell"/>
</dbReference>
<dbReference type="GO" id="GO:0015891">
    <property type="term" value="P:siderophore transport"/>
    <property type="evidence" value="ECO:0007669"/>
    <property type="project" value="InterPro"/>
</dbReference>
<dbReference type="NCBIfam" id="TIGR01352">
    <property type="entry name" value="tonB_Cterm"/>
    <property type="match status" value="1"/>
</dbReference>
<keyword evidence="5" id="KW-0735">Signal-anchor</keyword>
<evidence type="ECO:0000256" key="4">
    <source>
        <dbReference type="ARBA" id="ARBA00023136"/>
    </source>
</evidence>
<dbReference type="AlphaFoldDB" id="A0A084EHC9"/>
<dbReference type="EMBL" id="JGVR01000023">
    <property type="protein sequence ID" value="KEZ17371.1"/>
    <property type="molecule type" value="Genomic_DNA"/>
</dbReference>
<reference evidence="8 9" key="1">
    <citation type="submission" date="2014-03" db="EMBL/GenBank/DDBJ databases">
        <title>Genome sequence of Sphingobium yanoikuyae B1.</title>
        <authorList>
            <person name="Gan H.M."/>
            <person name="Gan H.Y."/>
            <person name="Savka M.A."/>
        </authorList>
    </citation>
    <scope>NUCLEOTIDE SEQUENCE [LARGE SCALE GENOMIC DNA]</scope>
    <source>
        <strain evidence="8 9">B1</strain>
    </source>
</reference>
<keyword evidence="5" id="KW-0653">Protein transport</keyword>
<comment type="caution">
    <text evidence="8">The sequence shown here is derived from an EMBL/GenBank/DDBJ whole genome shotgun (WGS) entry which is preliminary data.</text>
</comment>
<evidence type="ECO:0000313" key="9">
    <source>
        <dbReference type="Proteomes" id="UP000028534"/>
    </source>
</evidence>
<evidence type="ECO:0000256" key="3">
    <source>
        <dbReference type="ARBA" id="ARBA00022989"/>
    </source>
</evidence>
<protein>
    <recommendedName>
        <fullName evidence="5">Protein TonB</fullName>
    </recommendedName>
</protein>
<dbReference type="Proteomes" id="UP000028534">
    <property type="component" value="Unassembled WGS sequence"/>
</dbReference>
<dbReference type="InterPro" id="IPR037682">
    <property type="entry name" value="TonB_C"/>
</dbReference>
<feature type="region of interest" description="Disordered" evidence="6">
    <location>
        <begin position="61"/>
        <end position="87"/>
    </location>
</feature>
<dbReference type="GO" id="GO:0030288">
    <property type="term" value="C:outer membrane-bounded periplasmic space"/>
    <property type="evidence" value="ECO:0007669"/>
    <property type="project" value="InterPro"/>
</dbReference>
<evidence type="ECO:0000256" key="5">
    <source>
        <dbReference type="RuleBase" id="RU362123"/>
    </source>
</evidence>